<proteinExistence type="predicted"/>
<dbReference type="RefSeq" id="WP_158520475.1">
    <property type="nucleotide sequence ID" value="NZ_JACBYZ010000001.1"/>
</dbReference>
<sequence length="46" mass="5348">MAVVYVLVFIFAIALATYMGVTFYFELKQPKHKQREEEAPHGEHHA</sequence>
<keyword evidence="3" id="KW-1185">Reference proteome</keyword>
<evidence type="ECO:0000313" key="2">
    <source>
        <dbReference type="EMBL" id="OZG56036.1"/>
    </source>
</evidence>
<protein>
    <submittedName>
        <fullName evidence="2">Uncharacterized protein</fullName>
    </submittedName>
</protein>
<dbReference type="EMBL" id="MWWU01000002">
    <property type="protein sequence ID" value="OZG56036.1"/>
    <property type="molecule type" value="Genomic_DNA"/>
</dbReference>
<keyword evidence="1" id="KW-1133">Transmembrane helix</keyword>
<dbReference type="AlphaFoldDB" id="A0A261FAV4"/>
<evidence type="ECO:0000313" key="3">
    <source>
        <dbReference type="Proteomes" id="UP000228976"/>
    </source>
</evidence>
<accession>A0A261FAV4</accession>
<dbReference type="Proteomes" id="UP000228976">
    <property type="component" value="Unassembled WGS sequence"/>
</dbReference>
<organism evidence="2 3">
    <name type="scientific">Aeriscardovia aeriphila</name>
    <dbReference type="NCBI Taxonomy" id="218139"/>
    <lineage>
        <taxon>Bacteria</taxon>
        <taxon>Bacillati</taxon>
        <taxon>Actinomycetota</taxon>
        <taxon>Actinomycetes</taxon>
        <taxon>Bifidobacteriales</taxon>
        <taxon>Bifidobacteriaceae</taxon>
        <taxon>Aeriscardovia</taxon>
    </lineage>
</organism>
<name>A0A261FAV4_9BIFI</name>
<feature type="transmembrane region" description="Helical" evidence="1">
    <location>
        <begin position="6"/>
        <end position="25"/>
    </location>
</feature>
<comment type="caution">
    <text evidence="2">The sequence shown here is derived from an EMBL/GenBank/DDBJ whole genome shotgun (WGS) entry which is preliminary data.</text>
</comment>
<gene>
    <name evidence="2" type="ORF">AEAE_0524</name>
</gene>
<keyword evidence="1" id="KW-0472">Membrane</keyword>
<reference evidence="2 3" key="1">
    <citation type="journal article" date="2017" name="BMC Genomics">
        <title>Comparative genomic and phylogenomic analyses of the Bifidobacteriaceae family.</title>
        <authorList>
            <person name="Lugli G.A."/>
            <person name="Milani C."/>
            <person name="Turroni F."/>
            <person name="Duranti S."/>
            <person name="Mancabelli L."/>
            <person name="Mangifesta M."/>
            <person name="Ferrario C."/>
            <person name="Modesto M."/>
            <person name="Mattarelli P."/>
            <person name="Jiri K."/>
            <person name="van Sinderen D."/>
            <person name="Ventura M."/>
        </authorList>
    </citation>
    <scope>NUCLEOTIDE SEQUENCE [LARGE SCALE GENOMIC DNA]</scope>
    <source>
        <strain evidence="2 3">LMG 21773</strain>
    </source>
</reference>
<keyword evidence="1" id="KW-0812">Transmembrane</keyword>
<evidence type="ECO:0000256" key="1">
    <source>
        <dbReference type="SAM" id="Phobius"/>
    </source>
</evidence>